<dbReference type="Gene3D" id="2.102.10.10">
    <property type="entry name" value="Rieske [2Fe-2S] iron-sulphur domain"/>
    <property type="match status" value="1"/>
</dbReference>
<dbReference type="EMBL" id="JAPZDC010000002">
    <property type="protein sequence ID" value="MDN5063514.1"/>
    <property type="molecule type" value="Genomic_DNA"/>
</dbReference>
<dbReference type="PANTHER" id="PTHR21266">
    <property type="entry name" value="IRON-SULFUR DOMAIN CONTAINING PROTEIN"/>
    <property type="match status" value="1"/>
</dbReference>
<dbReference type="AlphaFoldDB" id="A0AAW7PQ86"/>
<proteinExistence type="predicted"/>
<dbReference type="SUPFAM" id="SSF50022">
    <property type="entry name" value="ISP domain"/>
    <property type="match status" value="1"/>
</dbReference>
<keyword evidence="5" id="KW-0411">Iron-sulfur</keyword>
<dbReference type="Pfam" id="PF00355">
    <property type="entry name" value="Rieske"/>
    <property type="match status" value="1"/>
</dbReference>
<evidence type="ECO:0000256" key="2">
    <source>
        <dbReference type="ARBA" id="ARBA00022723"/>
    </source>
</evidence>
<keyword evidence="2" id="KW-0479">Metal-binding</keyword>
<reference evidence="7" key="1">
    <citation type="submission" date="2022-12" db="EMBL/GenBank/DDBJ databases">
        <authorList>
            <person name="Uljanovas D."/>
        </authorList>
    </citation>
    <scope>NUCLEOTIDE SEQUENCE</scope>
    <source>
        <strain evidence="7">RCM39</strain>
    </source>
</reference>
<evidence type="ECO:0000313" key="7">
    <source>
        <dbReference type="EMBL" id="MDN5063514.1"/>
    </source>
</evidence>
<evidence type="ECO:0000313" key="8">
    <source>
        <dbReference type="Proteomes" id="UP001171529"/>
    </source>
</evidence>
<dbReference type="SUPFAM" id="SSF55961">
    <property type="entry name" value="Bet v1-like"/>
    <property type="match status" value="1"/>
</dbReference>
<reference evidence="7" key="2">
    <citation type="journal article" date="2023" name="Microorganisms">
        <title>Genomic Characterization of Arcobacter butzleri Strains Isolated from Various Sources in Lithuania.</title>
        <authorList>
            <person name="Uljanovas D."/>
            <person name="Golz G."/>
            <person name="Fleischmann S."/>
            <person name="Kudirkiene E."/>
            <person name="Kasetiene N."/>
            <person name="Grineviciene A."/>
            <person name="Tamuleviciene E."/>
            <person name="Aksomaitiene J."/>
            <person name="Alter T."/>
            <person name="Malakauskas M."/>
        </authorList>
    </citation>
    <scope>NUCLEOTIDE SEQUENCE</scope>
    <source>
        <strain evidence="7">RCM39</strain>
    </source>
</reference>
<name>A0AAW7PQ86_9BACT</name>
<evidence type="ECO:0000256" key="4">
    <source>
        <dbReference type="ARBA" id="ARBA00023004"/>
    </source>
</evidence>
<dbReference type="InterPro" id="IPR036922">
    <property type="entry name" value="Rieske_2Fe-2S_sf"/>
</dbReference>
<dbReference type="GO" id="GO:0016491">
    <property type="term" value="F:oxidoreductase activity"/>
    <property type="evidence" value="ECO:0007669"/>
    <property type="project" value="UniProtKB-KW"/>
</dbReference>
<dbReference type="GO" id="GO:0046872">
    <property type="term" value="F:metal ion binding"/>
    <property type="evidence" value="ECO:0007669"/>
    <property type="project" value="UniProtKB-KW"/>
</dbReference>
<protein>
    <submittedName>
        <fullName evidence="7">Rieske 2Fe-2S domain-containing protein</fullName>
    </submittedName>
</protein>
<dbReference type="InterPro" id="IPR017941">
    <property type="entry name" value="Rieske_2Fe-2S"/>
</dbReference>
<dbReference type="RefSeq" id="WP_152056039.1">
    <property type="nucleotide sequence ID" value="NZ_CABVRI010000014.1"/>
</dbReference>
<keyword evidence="4" id="KW-0408">Iron</keyword>
<keyword evidence="1" id="KW-0001">2Fe-2S</keyword>
<sequence>MNIEKLKNEWFPLLFEKELKNRPISKVLLGQKLVIFRIKNEIICLEDRCPHRNVPLSNGEIIDEKIRCNYHGWCFTKEGNYSCNKKIKIKRFHVRIEENLIWINLNSNKLLTKYFKIDKNYSNKIHIKSLKSDFIHTIENFLDPLHTPYIHKGLLRSSSKQRMNITQESDEFSFKTIYDLVDKQNGLINKLFDSGINKNIATFIYPGFAKIEYFKQNRVLFNVSIFFVPIKKGEVQMVVNVSFLKTFIPSFLKFFILRPFLELAFYQDKKILEIQYKNQKELKNEYVIDEKDLVINHLLYLLEDKEKAQNKELFLEL</sequence>
<evidence type="ECO:0000256" key="3">
    <source>
        <dbReference type="ARBA" id="ARBA00023002"/>
    </source>
</evidence>
<dbReference type="PROSITE" id="PS51296">
    <property type="entry name" value="RIESKE"/>
    <property type="match status" value="1"/>
</dbReference>
<dbReference type="Gene3D" id="3.90.380.10">
    <property type="entry name" value="Naphthalene 1,2-dioxygenase Alpha Subunit, Chain A, domain 1"/>
    <property type="match status" value="1"/>
</dbReference>
<dbReference type="PANTHER" id="PTHR21266:SF59">
    <property type="entry name" value="BLR4922 PROTEIN"/>
    <property type="match status" value="1"/>
</dbReference>
<feature type="domain" description="Rieske" evidence="6">
    <location>
        <begin position="10"/>
        <end position="103"/>
    </location>
</feature>
<comment type="caution">
    <text evidence="7">The sequence shown here is derived from an EMBL/GenBank/DDBJ whole genome shotgun (WGS) entry which is preliminary data.</text>
</comment>
<dbReference type="InterPro" id="IPR044043">
    <property type="entry name" value="VanA_C_cat"/>
</dbReference>
<evidence type="ECO:0000256" key="5">
    <source>
        <dbReference type="ARBA" id="ARBA00023014"/>
    </source>
</evidence>
<evidence type="ECO:0000256" key="1">
    <source>
        <dbReference type="ARBA" id="ARBA00022714"/>
    </source>
</evidence>
<keyword evidence="3" id="KW-0560">Oxidoreductase</keyword>
<dbReference type="InterPro" id="IPR050584">
    <property type="entry name" value="Cholesterol_7-desaturase"/>
</dbReference>
<dbReference type="GO" id="GO:0051537">
    <property type="term" value="F:2 iron, 2 sulfur cluster binding"/>
    <property type="evidence" value="ECO:0007669"/>
    <property type="project" value="UniProtKB-KW"/>
</dbReference>
<gene>
    <name evidence="7" type="ORF">O8C91_04795</name>
</gene>
<evidence type="ECO:0000259" key="6">
    <source>
        <dbReference type="PROSITE" id="PS51296"/>
    </source>
</evidence>
<dbReference type="Pfam" id="PF19112">
    <property type="entry name" value="VanA_C"/>
    <property type="match status" value="1"/>
</dbReference>
<organism evidence="7 8">
    <name type="scientific">Aliarcobacter butzleri</name>
    <dbReference type="NCBI Taxonomy" id="28197"/>
    <lineage>
        <taxon>Bacteria</taxon>
        <taxon>Pseudomonadati</taxon>
        <taxon>Campylobacterota</taxon>
        <taxon>Epsilonproteobacteria</taxon>
        <taxon>Campylobacterales</taxon>
        <taxon>Arcobacteraceae</taxon>
        <taxon>Aliarcobacter</taxon>
    </lineage>
</organism>
<accession>A0AAW7PQ86</accession>
<dbReference type="Proteomes" id="UP001171529">
    <property type="component" value="Unassembled WGS sequence"/>
</dbReference>